<dbReference type="GO" id="GO:0005886">
    <property type="term" value="C:plasma membrane"/>
    <property type="evidence" value="ECO:0007669"/>
    <property type="project" value="UniProtKB-SubCell"/>
</dbReference>
<keyword evidence="6 8" id="KW-0139">CF(1)</keyword>
<dbReference type="NCBIfam" id="NF004402">
    <property type="entry name" value="PRK05758.2-2"/>
    <property type="match status" value="1"/>
</dbReference>
<dbReference type="Proteomes" id="UP000602745">
    <property type="component" value="Unassembled WGS sequence"/>
</dbReference>
<dbReference type="AlphaFoldDB" id="A0A8J2VKP1"/>
<dbReference type="Pfam" id="PF00213">
    <property type="entry name" value="OSCP"/>
    <property type="match status" value="1"/>
</dbReference>
<protein>
    <recommendedName>
        <fullName evidence="8">ATP synthase subunit delta</fullName>
    </recommendedName>
    <alternativeName>
        <fullName evidence="8">ATP synthase F(1) sector subunit delta</fullName>
    </alternativeName>
    <alternativeName>
        <fullName evidence="8">F-type ATPase subunit delta</fullName>
        <shortName evidence="8">F-ATPase subunit delta</shortName>
    </alternativeName>
</protein>
<evidence type="ECO:0000256" key="3">
    <source>
        <dbReference type="ARBA" id="ARBA00022781"/>
    </source>
</evidence>
<keyword evidence="4 8" id="KW-0406">Ion transport</keyword>
<proteinExistence type="inferred from homology"/>
<comment type="subcellular location">
    <subcellularLocation>
        <location evidence="8">Cell membrane</location>
        <topology evidence="8">Peripheral membrane protein</topology>
    </subcellularLocation>
    <subcellularLocation>
        <location evidence="1">Membrane</location>
    </subcellularLocation>
</comment>
<dbReference type="GO" id="GO:0045259">
    <property type="term" value="C:proton-transporting ATP synthase complex"/>
    <property type="evidence" value="ECO:0007669"/>
    <property type="project" value="UniProtKB-KW"/>
</dbReference>
<dbReference type="PROSITE" id="PS00389">
    <property type="entry name" value="ATPASE_DELTA"/>
    <property type="match status" value="1"/>
</dbReference>
<keyword evidence="7 8" id="KW-0066">ATP synthesis</keyword>
<dbReference type="InterPro" id="IPR026015">
    <property type="entry name" value="ATP_synth_OSCP/delta_N_sf"/>
</dbReference>
<evidence type="ECO:0000256" key="4">
    <source>
        <dbReference type="ARBA" id="ARBA00023065"/>
    </source>
</evidence>
<organism evidence="9 10">
    <name type="scientific">Agaricicola taiwanensis</name>
    <dbReference type="NCBI Taxonomy" id="591372"/>
    <lineage>
        <taxon>Bacteria</taxon>
        <taxon>Pseudomonadati</taxon>
        <taxon>Pseudomonadota</taxon>
        <taxon>Alphaproteobacteria</taxon>
        <taxon>Rhodobacterales</taxon>
        <taxon>Paracoccaceae</taxon>
        <taxon>Agaricicola</taxon>
    </lineage>
</organism>
<comment type="caution">
    <text evidence="9">The sequence shown here is derived from an EMBL/GenBank/DDBJ whole genome shotgun (WGS) entry which is preliminary data.</text>
</comment>
<evidence type="ECO:0000256" key="8">
    <source>
        <dbReference type="HAMAP-Rule" id="MF_01416"/>
    </source>
</evidence>
<keyword evidence="8" id="KW-1003">Cell membrane</keyword>
<dbReference type="PANTHER" id="PTHR11910">
    <property type="entry name" value="ATP SYNTHASE DELTA CHAIN"/>
    <property type="match status" value="1"/>
</dbReference>
<sequence>MADDDLTVSGMAGRYATALFSLAEEANAVDAIGADLTRFEAMMADSADLRRLVESPVFSSDDQLRAIGAILDKAGITGLTGNFLRLIAQNRRLFALPSVIRGYRQLVAQSRGEVTAQVTVAGPLADDKLAAVRAALAESVGKDVNMNVTVDPSILGGIIVKVGSRMVDASLRTKLNSIKLAMKEVG</sequence>
<comment type="similarity">
    <text evidence="8">Belongs to the ATPase delta chain family.</text>
</comment>
<evidence type="ECO:0000256" key="2">
    <source>
        <dbReference type="ARBA" id="ARBA00022448"/>
    </source>
</evidence>
<dbReference type="RefSeq" id="WP_188407653.1">
    <property type="nucleotide sequence ID" value="NZ_BMCP01000001.1"/>
</dbReference>
<name>A0A8J2VKP1_9RHOB</name>
<dbReference type="HAMAP" id="MF_01416">
    <property type="entry name" value="ATP_synth_delta_bact"/>
    <property type="match status" value="1"/>
</dbReference>
<gene>
    <name evidence="8 9" type="primary">atpH</name>
    <name evidence="9" type="ORF">GCM10007276_00210</name>
</gene>
<reference evidence="9" key="2">
    <citation type="submission" date="2020-09" db="EMBL/GenBank/DDBJ databases">
        <authorList>
            <person name="Sun Q."/>
            <person name="Sedlacek I."/>
        </authorList>
    </citation>
    <scope>NUCLEOTIDE SEQUENCE</scope>
    <source>
        <strain evidence="9">CCM 7684</strain>
    </source>
</reference>
<dbReference type="SUPFAM" id="SSF47928">
    <property type="entry name" value="N-terminal domain of the delta subunit of the F1F0-ATP synthase"/>
    <property type="match status" value="1"/>
</dbReference>
<reference evidence="9" key="1">
    <citation type="journal article" date="2014" name="Int. J. Syst. Evol. Microbiol.">
        <title>Complete genome sequence of Corynebacterium casei LMG S-19264T (=DSM 44701T), isolated from a smear-ripened cheese.</title>
        <authorList>
            <consortium name="US DOE Joint Genome Institute (JGI-PGF)"/>
            <person name="Walter F."/>
            <person name="Albersmeier A."/>
            <person name="Kalinowski J."/>
            <person name="Ruckert C."/>
        </authorList>
    </citation>
    <scope>NUCLEOTIDE SEQUENCE</scope>
    <source>
        <strain evidence="9">CCM 7684</strain>
    </source>
</reference>
<keyword evidence="3 8" id="KW-0375">Hydrogen ion transport</keyword>
<evidence type="ECO:0000313" key="10">
    <source>
        <dbReference type="Proteomes" id="UP000602745"/>
    </source>
</evidence>
<evidence type="ECO:0000256" key="7">
    <source>
        <dbReference type="ARBA" id="ARBA00023310"/>
    </source>
</evidence>
<keyword evidence="5 8" id="KW-0472">Membrane</keyword>
<keyword evidence="10" id="KW-1185">Reference proteome</keyword>
<accession>A0A8J2VKP1</accession>
<dbReference type="EMBL" id="BMCP01000001">
    <property type="protein sequence ID" value="GGE27027.1"/>
    <property type="molecule type" value="Genomic_DNA"/>
</dbReference>
<comment type="function">
    <text evidence="8">This protein is part of the stalk that links CF(0) to CF(1). It either transmits conformational changes from CF(0) to CF(1) or is implicated in proton conduction.</text>
</comment>
<keyword evidence="2 8" id="KW-0813">Transport</keyword>
<dbReference type="PRINTS" id="PR00125">
    <property type="entry name" value="ATPASEDELTA"/>
</dbReference>
<dbReference type="InterPro" id="IPR000711">
    <property type="entry name" value="ATPase_OSCP/dsu"/>
</dbReference>
<dbReference type="NCBIfam" id="TIGR01145">
    <property type="entry name" value="ATP_synt_delta"/>
    <property type="match status" value="1"/>
</dbReference>
<dbReference type="Gene3D" id="1.10.520.20">
    <property type="entry name" value="N-terminal domain of the delta subunit of the F1F0-ATP synthase"/>
    <property type="match status" value="1"/>
</dbReference>
<evidence type="ECO:0000313" key="9">
    <source>
        <dbReference type="EMBL" id="GGE27027.1"/>
    </source>
</evidence>
<evidence type="ECO:0000256" key="6">
    <source>
        <dbReference type="ARBA" id="ARBA00023196"/>
    </source>
</evidence>
<comment type="function">
    <text evidence="8">F(1)F(0) ATP synthase produces ATP from ADP in the presence of a proton or sodium gradient. F-type ATPases consist of two structural domains, F(1) containing the extramembraneous catalytic core and F(0) containing the membrane proton channel, linked together by a central stalk and a peripheral stalk. During catalysis, ATP synthesis in the catalytic domain of F(1) is coupled via a rotary mechanism of the central stalk subunits to proton translocation.</text>
</comment>
<evidence type="ECO:0000256" key="1">
    <source>
        <dbReference type="ARBA" id="ARBA00004370"/>
    </source>
</evidence>
<evidence type="ECO:0000256" key="5">
    <source>
        <dbReference type="ARBA" id="ARBA00023136"/>
    </source>
</evidence>
<dbReference type="InterPro" id="IPR020781">
    <property type="entry name" value="ATPase_OSCP/d_CS"/>
</dbReference>
<dbReference type="NCBIfam" id="NF004406">
    <property type="entry name" value="PRK05758.3-2"/>
    <property type="match status" value="1"/>
</dbReference>
<dbReference type="GO" id="GO:0046933">
    <property type="term" value="F:proton-transporting ATP synthase activity, rotational mechanism"/>
    <property type="evidence" value="ECO:0007669"/>
    <property type="project" value="UniProtKB-UniRule"/>
</dbReference>